<comment type="caution">
    <text evidence="2">The sequence shown here is derived from an EMBL/GenBank/DDBJ whole genome shotgun (WGS) entry which is preliminary data.</text>
</comment>
<keyword evidence="1" id="KW-1133">Transmembrane helix</keyword>
<gene>
    <name evidence="2" type="ORF">CCAP1982_LOCUS21794</name>
</gene>
<name>A0A811VFG0_CERCA</name>
<dbReference type="OrthoDB" id="6252479at2759"/>
<evidence type="ECO:0000313" key="3">
    <source>
        <dbReference type="Proteomes" id="UP000606786"/>
    </source>
</evidence>
<evidence type="ECO:0000256" key="1">
    <source>
        <dbReference type="SAM" id="Phobius"/>
    </source>
</evidence>
<proteinExistence type="predicted"/>
<organism evidence="2 3">
    <name type="scientific">Ceratitis capitata</name>
    <name type="common">Mediterranean fruit fly</name>
    <name type="synonym">Tephritis capitata</name>
    <dbReference type="NCBI Taxonomy" id="7213"/>
    <lineage>
        <taxon>Eukaryota</taxon>
        <taxon>Metazoa</taxon>
        <taxon>Ecdysozoa</taxon>
        <taxon>Arthropoda</taxon>
        <taxon>Hexapoda</taxon>
        <taxon>Insecta</taxon>
        <taxon>Pterygota</taxon>
        <taxon>Neoptera</taxon>
        <taxon>Endopterygota</taxon>
        <taxon>Diptera</taxon>
        <taxon>Brachycera</taxon>
        <taxon>Muscomorpha</taxon>
        <taxon>Tephritoidea</taxon>
        <taxon>Tephritidae</taxon>
        <taxon>Ceratitis</taxon>
        <taxon>Ceratitis</taxon>
    </lineage>
</organism>
<dbReference type="EMBL" id="CAJHJT010000056">
    <property type="protein sequence ID" value="CAD7013771.1"/>
    <property type="molecule type" value="Genomic_DNA"/>
</dbReference>
<protein>
    <submittedName>
        <fullName evidence="2">(Mediterranean fruit fly) hypothetical protein</fullName>
    </submittedName>
</protein>
<sequence>MSPQHFQSQSETQIYHLQQYRQTYQRPRKHLCRKLHKYHTIAFALALVNLHTVALVSAYIGGSDAALAKSHRDDPFSAFYTPAATNVSIDAHNSTYVSNNLIRQRRSPNPAPDSVSSLYSALPAARTGNSAIYFSRSSSSAVTHENAKQYRDNRKPAFKKCASYKPSVREEEPENTLL</sequence>
<feature type="transmembrane region" description="Helical" evidence="1">
    <location>
        <begin position="38"/>
        <end position="60"/>
    </location>
</feature>
<keyword evidence="1" id="KW-0472">Membrane</keyword>
<keyword evidence="3" id="KW-1185">Reference proteome</keyword>
<keyword evidence="1" id="KW-0812">Transmembrane</keyword>
<accession>A0A811VFG0</accession>
<dbReference type="Proteomes" id="UP000606786">
    <property type="component" value="Unassembled WGS sequence"/>
</dbReference>
<dbReference type="AlphaFoldDB" id="A0A811VFG0"/>
<evidence type="ECO:0000313" key="2">
    <source>
        <dbReference type="EMBL" id="CAD7013771.1"/>
    </source>
</evidence>
<reference evidence="2" key="1">
    <citation type="submission" date="2020-11" db="EMBL/GenBank/DDBJ databases">
        <authorList>
            <person name="Whitehead M."/>
        </authorList>
    </citation>
    <scope>NUCLEOTIDE SEQUENCE</scope>
    <source>
        <strain evidence="2">EGII</strain>
    </source>
</reference>